<reference evidence="8 9" key="1">
    <citation type="submission" date="2021-05" db="EMBL/GenBank/DDBJ databases">
        <title>Kineosporia and Streptomyces sp. nov. two new marine actinobacteria isolated from Coral.</title>
        <authorList>
            <person name="Buangrab K."/>
            <person name="Sutthacheep M."/>
            <person name="Yeemin T."/>
            <person name="Harunari E."/>
            <person name="Igarashi Y."/>
            <person name="Kanchanasin P."/>
            <person name="Tanasupawat S."/>
            <person name="Phongsopitanun W."/>
        </authorList>
    </citation>
    <scope>NUCLEOTIDE SEQUENCE [LARGE SCALE GENOMIC DNA]</scope>
    <source>
        <strain evidence="8 9">J2-2</strain>
    </source>
</reference>
<dbReference type="Pfam" id="PF00067">
    <property type="entry name" value="p450"/>
    <property type="match status" value="1"/>
</dbReference>
<keyword evidence="4" id="KW-0479">Metal-binding</keyword>
<dbReference type="Gene3D" id="1.10.630.10">
    <property type="entry name" value="Cytochrome P450"/>
    <property type="match status" value="1"/>
</dbReference>
<keyword evidence="3" id="KW-0349">Heme</keyword>
<comment type="cofactor">
    <cofactor evidence="1">
        <name>heme</name>
        <dbReference type="ChEBI" id="CHEBI:30413"/>
    </cofactor>
</comment>
<dbReference type="InterPro" id="IPR036396">
    <property type="entry name" value="Cyt_P450_sf"/>
</dbReference>
<dbReference type="SUPFAM" id="SSF48264">
    <property type="entry name" value="Cytochrome P450"/>
    <property type="match status" value="1"/>
</dbReference>
<evidence type="ECO:0000256" key="7">
    <source>
        <dbReference type="ARBA" id="ARBA00023033"/>
    </source>
</evidence>
<dbReference type="RefSeq" id="WP_214155922.1">
    <property type="nucleotide sequence ID" value="NZ_JAHBAY010000004.1"/>
</dbReference>
<protein>
    <submittedName>
        <fullName evidence="8">Cytochrome P450</fullName>
    </submittedName>
</protein>
<dbReference type="PANTHER" id="PTHR24286">
    <property type="entry name" value="CYTOCHROME P450 26"/>
    <property type="match status" value="1"/>
</dbReference>
<dbReference type="CDD" id="cd11067">
    <property type="entry name" value="CYP152"/>
    <property type="match status" value="1"/>
</dbReference>
<keyword evidence="7" id="KW-0503">Monooxygenase</keyword>
<dbReference type="EMBL" id="JAHBAY010000004">
    <property type="protein sequence ID" value="MBT0769623.1"/>
    <property type="molecule type" value="Genomic_DNA"/>
</dbReference>
<proteinExistence type="inferred from homology"/>
<sequence length="404" mass="45055">MDALPALLREGYLWLPHRRSKESGAATRGRLAGLRFTGVEGSDALRFFYDENNIRRSGAMPEPILSTLFGHGAVHTLDGEEHRHRKAVFTHLLMPPESVAGLTAAVMRSWEAERPAWAGRERVVLFDASARVLTRAVSGWAGLDPDEGEIDRLRDDLVAMVDGFATAGPRHWRARAARYRRERWLSGIVREVRAGTLAAREGTALEVIARHRDRDGVLLPERVAAVEVLNVLRPTVAICWFVTYAAHALHFWPQHRERLAAGDTAFATAFQHEVRRYYPFAPFIGGRAARDTGWAGTPIPGGSMVLPDLYGQNHDERVFPRPYDFRPERFVENPPGEWDLVPQGAGDPETGHRCPGERIVVGVLEALSMRLAASHYRVPPQNLHIRADRIPARVASGFVVTSFS</sequence>
<comment type="similarity">
    <text evidence="2">Belongs to the cytochrome P450 family.</text>
</comment>
<evidence type="ECO:0000313" key="9">
    <source>
        <dbReference type="Proteomes" id="UP001197247"/>
    </source>
</evidence>
<keyword evidence="6" id="KW-0408">Iron</keyword>
<organism evidence="8 9">
    <name type="scientific">Kineosporia corallincola</name>
    <dbReference type="NCBI Taxonomy" id="2835133"/>
    <lineage>
        <taxon>Bacteria</taxon>
        <taxon>Bacillati</taxon>
        <taxon>Actinomycetota</taxon>
        <taxon>Actinomycetes</taxon>
        <taxon>Kineosporiales</taxon>
        <taxon>Kineosporiaceae</taxon>
        <taxon>Kineosporia</taxon>
    </lineage>
</organism>
<keyword evidence="5" id="KW-0560">Oxidoreductase</keyword>
<comment type="caution">
    <text evidence="8">The sequence shown here is derived from an EMBL/GenBank/DDBJ whole genome shotgun (WGS) entry which is preliminary data.</text>
</comment>
<evidence type="ECO:0000256" key="1">
    <source>
        <dbReference type="ARBA" id="ARBA00001971"/>
    </source>
</evidence>
<keyword evidence="9" id="KW-1185">Reference proteome</keyword>
<evidence type="ECO:0000256" key="2">
    <source>
        <dbReference type="ARBA" id="ARBA00010617"/>
    </source>
</evidence>
<evidence type="ECO:0000256" key="6">
    <source>
        <dbReference type="ARBA" id="ARBA00023004"/>
    </source>
</evidence>
<dbReference type="PANTHER" id="PTHR24286:SF24">
    <property type="entry name" value="LANOSTEROL 14-ALPHA DEMETHYLASE"/>
    <property type="match status" value="1"/>
</dbReference>
<dbReference type="InterPro" id="IPR001128">
    <property type="entry name" value="Cyt_P450"/>
</dbReference>
<gene>
    <name evidence="8" type="ORF">KIH74_11865</name>
</gene>
<accession>A0ABS5TEV4</accession>
<evidence type="ECO:0000256" key="5">
    <source>
        <dbReference type="ARBA" id="ARBA00023002"/>
    </source>
</evidence>
<evidence type="ECO:0000256" key="4">
    <source>
        <dbReference type="ARBA" id="ARBA00022723"/>
    </source>
</evidence>
<dbReference type="Proteomes" id="UP001197247">
    <property type="component" value="Unassembled WGS sequence"/>
</dbReference>
<evidence type="ECO:0000256" key="3">
    <source>
        <dbReference type="ARBA" id="ARBA00022617"/>
    </source>
</evidence>
<name>A0ABS5TEV4_9ACTN</name>
<evidence type="ECO:0000313" key="8">
    <source>
        <dbReference type="EMBL" id="MBT0769623.1"/>
    </source>
</evidence>